<feature type="transmembrane region" description="Helical" evidence="1">
    <location>
        <begin position="170"/>
        <end position="190"/>
    </location>
</feature>
<feature type="transmembrane region" description="Helical" evidence="1">
    <location>
        <begin position="128"/>
        <end position="149"/>
    </location>
</feature>
<dbReference type="InterPro" id="IPR006938">
    <property type="entry name" value="DUF624"/>
</dbReference>
<evidence type="ECO:0000313" key="3">
    <source>
        <dbReference type="Proteomes" id="UP000199589"/>
    </source>
</evidence>
<dbReference type="Pfam" id="PF04854">
    <property type="entry name" value="DUF624"/>
    <property type="match status" value="1"/>
</dbReference>
<organism evidence="2 3">
    <name type="scientific">Marinilactibacillus piezotolerans</name>
    <dbReference type="NCBI Taxonomy" id="258723"/>
    <lineage>
        <taxon>Bacteria</taxon>
        <taxon>Bacillati</taxon>
        <taxon>Bacillota</taxon>
        <taxon>Bacilli</taxon>
        <taxon>Lactobacillales</taxon>
        <taxon>Carnobacteriaceae</taxon>
        <taxon>Marinilactibacillus</taxon>
    </lineage>
</organism>
<dbReference type="EMBL" id="FOSJ01000066">
    <property type="protein sequence ID" value="SFK65558.1"/>
    <property type="molecule type" value="Genomic_DNA"/>
</dbReference>
<feature type="transmembrane region" description="Helical" evidence="1">
    <location>
        <begin position="49"/>
        <end position="67"/>
    </location>
</feature>
<gene>
    <name evidence="2" type="ORF">SAMN04488569_10669</name>
</gene>
<keyword evidence="3" id="KW-1185">Reference proteome</keyword>
<feature type="transmembrane region" description="Helical" evidence="1">
    <location>
        <begin position="196"/>
        <end position="217"/>
    </location>
</feature>
<dbReference type="RefSeq" id="WP_072693724.1">
    <property type="nucleotide sequence ID" value="NZ_FOSJ01000066.1"/>
</dbReference>
<evidence type="ECO:0000256" key="1">
    <source>
        <dbReference type="SAM" id="Phobius"/>
    </source>
</evidence>
<evidence type="ECO:0000313" key="2">
    <source>
        <dbReference type="EMBL" id="SFK65558.1"/>
    </source>
</evidence>
<name>A0A1I4B9R5_9LACT</name>
<protein>
    <recommendedName>
        <fullName evidence="4">Membrane protein YesL</fullName>
    </recommendedName>
</protein>
<dbReference type="OrthoDB" id="2166392at2"/>
<feature type="transmembrane region" description="Helical" evidence="1">
    <location>
        <begin position="21"/>
        <end position="43"/>
    </location>
</feature>
<accession>A0A1I4B9R5</accession>
<keyword evidence="1" id="KW-0472">Membrane</keyword>
<feature type="transmembrane region" description="Helical" evidence="1">
    <location>
        <begin position="103"/>
        <end position="122"/>
    </location>
</feature>
<evidence type="ECO:0008006" key="4">
    <source>
        <dbReference type="Google" id="ProtNLM"/>
    </source>
</evidence>
<keyword evidence="1" id="KW-1133">Transmembrane helix</keyword>
<keyword evidence="1" id="KW-0812">Transmembrane</keyword>
<reference evidence="3" key="1">
    <citation type="submission" date="2016-10" db="EMBL/GenBank/DDBJ databases">
        <authorList>
            <person name="Varghese N."/>
            <person name="Submissions S."/>
        </authorList>
    </citation>
    <scope>NUCLEOTIDE SEQUENCE [LARGE SCALE GENOMIC DNA]</scope>
    <source>
        <strain evidence="3">DSM 16108</strain>
    </source>
</reference>
<dbReference type="AlphaFoldDB" id="A0A1I4B9R5"/>
<dbReference type="Proteomes" id="UP000199589">
    <property type="component" value="Unassembled WGS sequence"/>
</dbReference>
<sequence length="237" mass="27659">MWKDKAYSVAYELSDKISKLFVANLLWIILNSPLLIVVIQLQIVTQPSSYYVLLPLLSLGLPLFFFPSTQALFCLVRDIVLQTPVSTVKTFWRYWVSNFKESLKMGILLSGLFTGLGLLIYYSWSISFILFTVAFIALLFTLIIMVQLFCFQAHFEMPFIWKLKRAQQLVFARIFYSIGSFMLVLFMIYASFEISIAVFVWMTPVACVYTSFIIFNYQYNKIISNKKVQWNRDSESM</sequence>
<proteinExistence type="predicted"/>